<evidence type="ECO:0000313" key="2">
    <source>
        <dbReference type="Proteomes" id="UP001165064"/>
    </source>
</evidence>
<dbReference type="EMBL" id="BSXS01001043">
    <property type="protein sequence ID" value="GME74886.1"/>
    <property type="molecule type" value="Genomic_DNA"/>
</dbReference>
<dbReference type="Proteomes" id="UP001165064">
    <property type="component" value="Unassembled WGS sequence"/>
</dbReference>
<evidence type="ECO:0000313" key="1">
    <source>
        <dbReference type="EMBL" id="GME74886.1"/>
    </source>
</evidence>
<organism evidence="1 2">
    <name type="scientific">Ambrosiozyma monospora</name>
    <name type="common">Yeast</name>
    <name type="synonym">Endomycopsis monosporus</name>
    <dbReference type="NCBI Taxonomy" id="43982"/>
    <lineage>
        <taxon>Eukaryota</taxon>
        <taxon>Fungi</taxon>
        <taxon>Dikarya</taxon>
        <taxon>Ascomycota</taxon>
        <taxon>Saccharomycotina</taxon>
        <taxon>Pichiomycetes</taxon>
        <taxon>Pichiales</taxon>
        <taxon>Pichiaceae</taxon>
        <taxon>Ambrosiozyma</taxon>
    </lineage>
</organism>
<reference evidence="1" key="1">
    <citation type="submission" date="2023-04" db="EMBL/GenBank/DDBJ databases">
        <title>Ambrosiozyma monospora NBRC 10751.</title>
        <authorList>
            <person name="Ichikawa N."/>
            <person name="Sato H."/>
            <person name="Tonouchi N."/>
        </authorList>
    </citation>
    <scope>NUCLEOTIDE SEQUENCE</scope>
    <source>
        <strain evidence="1">NBRC 10751</strain>
    </source>
</reference>
<sequence length="555" mass="63291">MKSLNETIAIDVSLDTTGNESFTSILKAYDYSIIRRSTEIEQLVHGTSQNKNGNSLIQLASSFSNTFSNETLSQIQFKLLNKSSIGDIFNEVIATHITEQTVTDLLTSLNSISGAFTEIQKLVDLSTTQLSPFRPVENTEFGSSGKTVLSATLRSQLYEFKSQLFNLILIFLTVDNNGDTLKLYEKLLSKFQKVVFCLKLIEIDDVLVEYLEKMYSGKGILVRFSNLSNVVTDAFGQIFKDYFLFYSLSELIHSNKSDRSIELADLFPLQDKNPLAMILKGLALLDLDSQKAFKLFVDSTDDVLNNLSIVDELDRVVVEGVSPEINFLLGPDLNKVKYYYNLGTIFQSHKLDRLSLQFMLKALSTKTELHDDSDDQLILSKIFSLSMKLNEFELAYDNILKMKNIADRRESIRFFIYKLFEANKISTLQDFQFNKDFDVVDGLIYELAEKETLENNDYLNGLRYYRINYSLRLREGDFRGAMEALYRYNTIITSKGLNDGELTQTVGDNYLIILNLMKTLDEDDQWIIKQKVTADGSNELVKVKSLETEAEIISK</sequence>
<keyword evidence="2" id="KW-1185">Reference proteome</keyword>
<name>A0ACB5SW38_AMBMO</name>
<proteinExistence type="predicted"/>
<protein>
    <submittedName>
        <fullName evidence="1">Unnamed protein product</fullName>
    </submittedName>
</protein>
<comment type="caution">
    <text evidence="1">The sequence shown here is derived from an EMBL/GenBank/DDBJ whole genome shotgun (WGS) entry which is preliminary data.</text>
</comment>
<accession>A0ACB5SW38</accession>
<gene>
    <name evidence="1" type="ORF">Amon02_000193800</name>
</gene>